<name>A0A367XCC4_9PROT</name>
<reference evidence="1 2" key="1">
    <citation type="submission" date="2014-07" db="EMBL/GenBank/DDBJ databases">
        <title>Draft genome sequence of Thalassospira profundimaris S25-3-2.</title>
        <authorList>
            <person name="Lai Q."/>
            <person name="Shao Z."/>
        </authorList>
    </citation>
    <scope>NUCLEOTIDE SEQUENCE [LARGE SCALE GENOMIC DNA]</scope>
    <source>
        <strain evidence="1 2">S25-3-2</strain>
    </source>
</reference>
<dbReference type="EMBL" id="JPWH01000006">
    <property type="protein sequence ID" value="RCK51294.1"/>
    <property type="molecule type" value="Genomic_DNA"/>
</dbReference>
<dbReference type="SUPFAM" id="SSF53850">
    <property type="entry name" value="Periplasmic binding protein-like II"/>
    <property type="match status" value="1"/>
</dbReference>
<evidence type="ECO:0008006" key="3">
    <source>
        <dbReference type="Google" id="ProtNLM"/>
    </source>
</evidence>
<protein>
    <recommendedName>
        <fullName evidence="3">Solute-binding protein family 3/N-terminal domain-containing protein</fullName>
    </recommendedName>
</protein>
<accession>A0A367XCC4</accession>
<sequence length="309" mass="33989">MLNTGRGKILAVALALLVWGRADDALADAPLIMPVRAIDLGDVQQCYRDPHPGGFCDGCKSPNNGNNSLTNYVILREALKAGGMDIRVIGIASPNSARSRVMVETGLATIKADWDFNMDHNDRVLKSDAFIRSGELFKGIYGRVDNALLRNVRSLDDLRNLTATTNPNWRLDWLILQNINPAYVFSASTTTQMYHLIGEGRVDFTLLEFSPQPGMMRELDGQKLLPVPGVKMALPASQRFMVSTRDARASEIIAAVNRGLRVLRENGVLAQCLRQGGLINPATENWKVLNAAEAGISQNGILELRKDHR</sequence>
<dbReference type="AlphaFoldDB" id="A0A367XCC4"/>
<proteinExistence type="predicted"/>
<dbReference type="RefSeq" id="WP_114088186.1">
    <property type="nucleotide sequence ID" value="NZ_JPWH01000006.1"/>
</dbReference>
<dbReference type="OrthoDB" id="5452199at2"/>
<evidence type="ECO:0000313" key="1">
    <source>
        <dbReference type="EMBL" id="RCK51294.1"/>
    </source>
</evidence>
<evidence type="ECO:0000313" key="2">
    <source>
        <dbReference type="Proteomes" id="UP000252517"/>
    </source>
</evidence>
<dbReference type="Proteomes" id="UP000252517">
    <property type="component" value="Unassembled WGS sequence"/>
</dbReference>
<gene>
    <name evidence="1" type="ORF">TH25_10095</name>
</gene>
<comment type="caution">
    <text evidence="1">The sequence shown here is derived from an EMBL/GenBank/DDBJ whole genome shotgun (WGS) entry which is preliminary data.</text>
</comment>
<organism evidence="1 2">
    <name type="scientific">Thalassospira profundimaris</name>
    <dbReference type="NCBI Taxonomy" id="502049"/>
    <lineage>
        <taxon>Bacteria</taxon>
        <taxon>Pseudomonadati</taxon>
        <taxon>Pseudomonadota</taxon>
        <taxon>Alphaproteobacteria</taxon>
        <taxon>Rhodospirillales</taxon>
        <taxon>Thalassospiraceae</taxon>
        <taxon>Thalassospira</taxon>
    </lineage>
</organism>